<dbReference type="Proteomes" id="UP001146351">
    <property type="component" value="Unassembled WGS sequence"/>
</dbReference>
<dbReference type="Gene3D" id="1.20.120.550">
    <property type="entry name" value="Membrane associated eicosanoid/glutathione metabolism-like domain"/>
    <property type="match status" value="1"/>
</dbReference>
<evidence type="ECO:0000256" key="3">
    <source>
        <dbReference type="ARBA" id="ARBA00022989"/>
    </source>
</evidence>
<dbReference type="SUPFAM" id="SSF161084">
    <property type="entry name" value="MAPEG domain-like"/>
    <property type="match status" value="1"/>
</dbReference>
<evidence type="ECO:0000313" key="6">
    <source>
        <dbReference type="Proteomes" id="UP001146351"/>
    </source>
</evidence>
<comment type="caution">
    <text evidence="5">The sequence shown here is derived from an EMBL/GenBank/DDBJ whole genome shotgun (WGS) entry which is preliminary data.</text>
</comment>
<dbReference type="PANTHER" id="PTHR35371">
    <property type="entry name" value="INNER MEMBRANE PROTEIN"/>
    <property type="match status" value="1"/>
</dbReference>
<dbReference type="PANTHER" id="PTHR35371:SF2">
    <property type="entry name" value="MAPEG FAMILY PROTEIN"/>
    <property type="match status" value="1"/>
</dbReference>
<reference evidence="5" key="1">
    <citation type="submission" date="2022-11" db="EMBL/GenBank/DDBJ databases">
        <authorList>
            <person name="Petersen C."/>
        </authorList>
    </citation>
    <scope>NUCLEOTIDE SEQUENCE</scope>
    <source>
        <strain evidence="5">IBT 21917</strain>
    </source>
</reference>
<evidence type="ECO:0000313" key="5">
    <source>
        <dbReference type="EMBL" id="KAJ5162530.1"/>
    </source>
</evidence>
<dbReference type="EMBL" id="JAPQKO010000005">
    <property type="protein sequence ID" value="KAJ5162530.1"/>
    <property type="molecule type" value="Genomic_DNA"/>
</dbReference>
<comment type="subcellular location">
    <subcellularLocation>
        <location evidence="1">Membrane</location>
    </subcellularLocation>
</comment>
<proteinExistence type="predicted"/>
<dbReference type="InterPro" id="IPR023352">
    <property type="entry name" value="MAPEG-like_dom_sf"/>
</dbReference>
<dbReference type="Pfam" id="PF01124">
    <property type="entry name" value="MAPEG"/>
    <property type="match status" value="1"/>
</dbReference>
<sequence>MDSSILTTLGLRAAPGESVPNHGTTLLIANYVLAHALMSTRVTKFQYGLDHNVSPREDLQKYGDAAVQAGKLDRAALNRLKRREAAHANAIEGYPFIVATILAQMIAGVPNETINTIGVWYTLSRIAFGLCYAYIESPSLSYLRSVVWWSGNISCITGLVLAGKRL</sequence>
<dbReference type="InterPro" id="IPR001129">
    <property type="entry name" value="Membr-assoc_MAPEG"/>
</dbReference>
<evidence type="ECO:0000256" key="2">
    <source>
        <dbReference type="ARBA" id="ARBA00022692"/>
    </source>
</evidence>
<gene>
    <name evidence="5" type="ORF">N7492_007922</name>
</gene>
<dbReference type="OrthoDB" id="2122304at2759"/>
<evidence type="ECO:0000256" key="4">
    <source>
        <dbReference type="ARBA" id="ARBA00023136"/>
    </source>
</evidence>
<dbReference type="AlphaFoldDB" id="A0A9W9LLR5"/>
<keyword evidence="3" id="KW-1133">Transmembrane helix</keyword>
<protein>
    <submittedName>
        <fullName evidence="5">Uncharacterized protein</fullName>
    </submittedName>
</protein>
<evidence type="ECO:0000256" key="1">
    <source>
        <dbReference type="ARBA" id="ARBA00004370"/>
    </source>
</evidence>
<keyword evidence="4" id="KW-0472">Membrane</keyword>
<accession>A0A9W9LLR5</accession>
<name>A0A9W9LLR5_9EURO</name>
<reference evidence="5" key="2">
    <citation type="journal article" date="2023" name="IMA Fungus">
        <title>Comparative genomic study of the Penicillium genus elucidates a diverse pangenome and 15 lateral gene transfer events.</title>
        <authorList>
            <person name="Petersen C."/>
            <person name="Sorensen T."/>
            <person name="Nielsen M.R."/>
            <person name="Sondergaard T.E."/>
            <person name="Sorensen J.L."/>
            <person name="Fitzpatrick D.A."/>
            <person name="Frisvad J.C."/>
            <person name="Nielsen K.L."/>
        </authorList>
    </citation>
    <scope>NUCLEOTIDE SEQUENCE</scope>
    <source>
        <strain evidence="5">IBT 21917</strain>
    </source>
</reference>
<organism evidence="5 6">
    <name type="scientific">Penicillium capsulatum</name>
    <dbReference type="NCBI Taxonomy" id="69766"/>
    <lineage>
        <taxon>Eukaryota</taxon>
        <taxon>Fungi</taxon>
        <taxon>Dikarya</taxon>
        <taxon>Ascomycota</taxon>
        <taxon>Pezizomycotina</taxon>
        <taxon>Eurotiomycetes</taxon>
        <taxon>Eurotiomycetidae</taxon>
        <taxon>Eurotiales</taxon>
        <taxon>Aspergillaceae</taxon>
        <taxon>Penicillium</taxon>
    </lineage>
</organism>
<keyword evidence="2" id="KW-0812">Transmembrane</keyword>
<keyword evidence="6" id="KW-1185">Reference proteome</keyword>
<dbReference type="GO" id="GO:0016020">
    <property type="term" value="C:membrane"/>
    <property type="evidence" value="ECO:0007669"/>
    <property type="project" value="UniProtKB-SubCell"/>
</dbReference>